<name>A0ABW8P8X6_9FLAO</name>
<proteinExistence type="inferred from homology"/>
<evidence type="ECO:0000256" key="1">
    <source>
        <dbReference type="ARBA" id="ARBA00004571"/>
    </source>
</evidence>
<dbReference type="Gene3D" id="2.170.130.10">
    <property type="entry name" value="TonB-dependent receptor, plug domain"/>
    <property type="match status" value="1"/>
</dbReference>
<keyword evidence="7 10" id="KW-0472">Membrane</keyword>
<evidence type="ECO:0000256" key="11">
    <source>
        <dbReference type="RuleBase" id="RU003357"/>
    </source>
</evidence>
<feature type="domain" description="TonB-dependent receptor plug" evidence="14">
    <location>
        <begin position="119"/>
        <end position="228"/>
    </location>
</feature>
<organism evidence="15 16">
    <name type="scientific">Flavobacterium oreochromis</name>
    <dbReference type="NCBI Taxonomy" id="2906078"/>
    <lineage>
        <taxon>Bacteria</taxon>
        <taxon>Pseudomonadati</taxon>
        <taxon>Bacteroidota</taxon>
        <taxon>Flavobacteriia</taxon>
        <taxon>Flavobacteriales</taxon>
        <taxon>Flavobacteriaceae</taxon>
        <taxon>Flavobacterium</taxon>
    </lineage>
</organism>
<sequence>MKKMKNWVLVTMMFVCASFFAQNKIMGTIQDETGPLPGANVVLEGTRQNVSSAFDGGFLIETKSTKGNLLITYLGFETKRVSFSVSNGVADLGVILLKDKGNVLGEVVIKSTVVDVAKDRKTPVAVSTIKAAEIREKLGTKEFPEILATTPSVYATKSGGGYGDSRVNIRGFDQKNIAIMINGVPVNDMENGLVFWSNWAGLSDVTTAMQVQRGLGSSKLAISSVGGTINVVTRTADAKQGGTLSATIANNDHIKTLASYSTGKLENGLSASILLSNTQGNGYVNGTKYSGQNYFIGLGYDINDKQSVQFTFTGAPQWHNQRNFANTIADYIKYSSDGEPNIRYNSDWGYLNGKEYSWATNYYHKPVASLNYDIKFNDKIRLSSVFYGSWGRGAGSGFTGKTPTTFKTADGLVPFNDFVAFNRGQYDPSKGESVTTISGPQISPVLNGQYQGLYLTDRTTGFTKRANVNSHDWYGAVINLNTRLNKTLTLDFGLDARTYIGYHFRNIVDLLGADGFKDNRDINNPNRTLFQTYSVKPSFNPWSNVKDQERVEYNNDGHVRWYGAFTQLEYSNDRLTAFFQGAVSQQGFKRVDTFTYKESDPLYSTGYKNLLGGNIKGGLNFNINEKMNVFINSGYYSKQPFFNAVYPNNLSVVAGNLTNEKIFGLEGGYGFKSRIFNANLNIYYTSWKDRFQRQSDADKSNIGGYYNFGGIQQVHKGVELEATLKPFDKLTINLMGSVGDWRYKNNITSDRFDADNNLISGGKPETLYLDNLKVGDVAQTTASVGANYEIVKGLKVDATYLYADKLYASIDPTKFKDVTNKGTLQLPSYGLLDAGFSFKTYRVKNSNDYFNFRLNINNVLNTVYIAESRTNIFADDQILNAPVGTTYANTNNLYKGLANGNQVFFGFGRTWNFTFSYNF</sequence>
<dbReference type="InterPro" id="IPR012910">
    <property type="entry name" value="Plug_dom"/>
</dbReference>
<evidence type="ECO:0000256" key="7">
    <source>
        <dbReference type="ARBA" id="ARBA00023136"/>
    </source>
</evidence>
<dbReference type="InterPro" id="IPR008969">
    <property type="entry name" value="CarboxyPept-like_regulatory"/>
</dbReference>
<evidence type="ECO:0000313" key="16">
    <source>
        <dbReference type="Proteomes" id="UP001621706"/>
    </source>
</evidence>
<dbReference type="Proteomes" id="UP001621706">
    <property type="component" value="Unassembled WGS sequence"/>
</dbReference>
<dbReference type="PANTHER" id="PTHR30069">
    <property type="entry name" value="TONB-DEPENDENT OUTER MEMBRANE RECEPTOR"/>
    <property type="match status" value="1"/>
</dbReference>
<accession>A0ABW8P8X6</accession>
<keyword evidence="6 11" id="KW-0798">TonB box</keyword>
<comment type="similarity">
    <text evidence="10 11">Belongs to the TonB-dependent receptor family.</text>
</comment>
<reference evidence="15 16" key="1">
    <citation type="submission" date="2024-02" db="EMBL/GenBank/DDBJ databases">
        <title>Comparative Genomic Analysis of Flavobacterium Species Causing Columnaris Disease of Freshwater Fish in Thailand: Insights into Virulence and Resistance Mechanisms.</title>
        <authorList>
            <person name="Nguyen D."/>
            <person name="Chokmangmeepisarn P."/>
            <person name="Khianchaikhan K."/>
            <person name="Morishita M."/>
            <person name="Bunnoy A."/>
            <person name="Rodkhum C."/>
        </authorList>
    </citation>
    <scope>NUCLEOTIDE SEQUENCE [LARGE SCALE GENOMIC DNA]</scope>
    <source>
        <strain evidence="15 16">CNRT2201</strain>
    </source>
</reference>
<dbReference type="Pfam" id="PF13715">
    <property type="entry name" value="CarbopepD_reg_2"/>
    <property type="match status" value="1"/>
</dbReference>
<evidence type="ECO:0000256" key="10">
    <source>
        <dbReference type="PROSITE-ProRule" id="PRU01360"/>
    </source>
</evidence>
<comment type="subcellular location">
    <subcellularLocation>
        <location evidence="1 10">Cell outer membrane</location>
        <topology evidence="1 10">Multi-pass membrane protein</topology>
    </subcellularLocation>
</comment>
<dbReference type="InterPro" id="IPR037066">
    <property type="entry name" value="Plug_dom_sf"/>
</dbReference>
<protein>
    <submittedName>
        <fullName evidence="15">TonB-dependent receptor</fullName>
    </submittedName>
</protein>
<dbReference type="SUPFAM" id="SSF56935">
    <property type="entry name" value="Porins"/>
    <property type="match status" value="1"/>
</dbReference>
<dbReference type="InterPro" id="IPR039426">
    <property type="entry name" value="TonB-dep_rcpt-like"/>
</dbReference>
<keyword evidence="8 15" id="KW-0675">Receptor</keyword>
<comment type="caution">
    <text evidence="15">The sequence shown here is derived from an EMBL/GenBank/DDBJ whole genome shotgun (WGS) entry which is preliminary data.</text>
</comment>
<evidence type="ECO:0000256" key="12">
    <source>
        <dbReference type="SAM" id="SignalP"/>
    </source>
</evidence>
<keyword evidence="4 10" id="KW-0812">Transmembrane</keyword>
<evidence type="ECO:0000313" key="15">
    <source>
        <dbReference type="EMBL" id="MFK7000715.1"/>
    </source>
</evidence>
<dbReference type="Gene3D" id="2.40.170.20">
    <property type="entry name" value="TonB-dependent receptor, beta-barrel domain"/>
    <property type="match status" value="1"/>
</dbReference>
<evidence type="ECO:0000256" key="8">
    <source>
        <dbReference type="ARBA" id="ARBA00023170"/>
    </source>
</evidence>
<evidence type="ECO:0000256" key="5">
    <source>
        <dbReference type="ARBA" id="ARBA00022729"/>
    </source>
</evidence>
<dbReference type="PANTHER" id="PTHR30069:SF29">
    <property type="entry name" value="HEMOGLOBIN AND HEMOGLOBIN-HAPTOGLOBIN-BINDING PROTEIN 1-RELATED"/>
    <property type="match status" value="1"/>
</dbReference>
<keyword evidence="9 10" id="KW-0998">Cell outer membrane</keyword>
<dbReference type="InterPro" id="IPR000531">
    <property type="entry name" value="Beta-barrel_TonB"/>
</dbReference>
<feature type="chain" id="PRO_5047032034" evidence="12">
    <location>
        <begin position="22"/>
        <end position="919"/>
    </location>
</feature>
<evidence type="ECO:0000256" key="2">
    <source>
        <dbReference type="ARBA" id="ARBA00022448"/>
    </source>
</evidence>
<keyword evidence="5 12" id="KW-0732">Signal</keyword>
<dbReference type="Pfam" id="PF07715">
    <property type="entry name" value="Plug"/>
    <property type="match status" value="1"/>
</dbReference>
<gene>
    <name evidence="15" type="ORF">V3I07_07375</name>
</gene>
<keyword evidence="16" id="KW-1185">Reference proteome</keyword>
<dbReference type="SUPFAM" id="SSF49464">
    <property type="entry name" value="Carboxypeptidase regulatory domain-like"/>
    <property type="match status" value="1"/>
</dbReference>
<evidence type="ECO:0000259" key="13">
    <source>
        <dbReference type="Pfam" id="PF00593"/>
    </source>
</evidence>
<dbReference type="EMBL" id="JAZGZP010000009">
    <property type="protein sequence ID" value="MFK7000715.1"/>
    <property type="molecule type" value="Genomic_DNA"/>
</dbReference>
<dbReference type="RefSeq" id="WP_088397706.1">
    <property type="nucleotide sequence ID" value="NZ_JAZGZP010000009.1"/>
</dbReference>
<keyword evidence="2 10" id="KW-0813">Transport</keyword>
<dbReference type="Pfam" id="PF00593">
    <property type="entry name" value="TonB_dep_Rec_b-barrel"/>
    <property type="match status" value="1"/>
</dbReference>
<feature type="signal peptide" evidence="12">
    <location>
        <begin position="1"/>
        <end position="21"/>
    </location>
</feature>
<feature type="domain" description="TonB-dependent receptor-like beta-barrel" evidence="13">
    <location>
        <begin position="318"/>
        <end position="859"/>
    </location>
</feature>
<evidence type="ECO:0000256" key="9">
    <source>
        <dbReference type="ARBA" id="ARBA00023237"/>
    </source>
</evidence>
<dbReference type="PROSITE" id="PS52016">
    <property type="entry name" value="TONB_DEPENDENT_REC_3"/>
    <property type="match status" value="1"/>
</dbReference>
<evidence type="ECO:0000256" key="4">
    <source>
        <dbReference type="ARBA" id="ARBA00022692"/>
    </source>
</evidence>
<evidence type="ECO:0000256" key="6">
    <source>
        <dbReference type="ARBA" id="ARBA00023077"/>
    </source>
</evidence>
<keyword evidence="3 10" id="KW-1134">Transmembrane beta strand</keyword>
<dbReference type="InterPro" id="IPR036942">
    <property type="entry name" value="Beta-barrel_TonB_sf"/>
</dbReference>
<evidence type="ECO:0000259" key="14">
    <source>
        <dbReference type="Pfam" id="PF07715"/>
    </source>
</evidence>
<evidence type="ECO:0000256" key="3">
    <source>
        <dbReference type="ARBA" id="ARBA00022452"/>
    </source>
</evidence>